<comment type="caution">
    <text evidence="1">The sequence shown here is derived from an EMBL/GenBank/DDBJ whole genome shotgun (WGS) entry which is preliminary data.</text>
</comment>
<organism evidence="1 2">
    <name type="scientific">Paenibacillus gyeongsangnamensis</name>
    <dbReference type="NCBI Taxonomy" id="3388067"/>
    <lineage>
        <taxon>Bacteria</taxon>
        <taxon>Bacillati</taxon>
        <taxon>Bacillota</taxon>
        <taxon>Bacilli</taxon>
        <taxon>Bacillales</taxon>
        <taxon>Paenibacillaceae</taxon>
        <taxon>Paenibacillus</taxon>
    </lineage>
</organism>
<sequence length="59" mass="6827">MAGRPKKDEKKIREAIYFDPDLLEWLKEKAEKKRSTVSVVVNGIVAEKKDEDKETASYD</sequence>
<evidence type="ECO:0000313" key="1">
    <source>
        <dbReference type="EMBL" id="MCZ8512433.1"/>
    </source>
</evidence>
<dbReference type="EMBL" id="JAQAGZ010000004">
    <property type="protein sequence ID" value="MCZ8512433.1"/>
    <property type="molecule type" value="Genomic_DNA"/>
</dbReference>
<gene>
    <name evidence="1" type="ORF">O9H85_08295</name>
</gene>
<accession>A0ABT4Q6D1</accession>
<proteinExistence type="predicted"/>
<name>A0ABT4Q6D1_9BACL</name>
<evidence type="ECO:0008006" key="3">
    <source>
        <dbReference type="Google" id="ProtNLM"/>
    </source>
</evidence>
<protein>
    <recommendedName>
        <fullName evidence="3">CopG-like ribbon-helix-helix domain-containing protein</fullName>
    </recommendedName>
</protein>
<reference evidence="1 2" key="1">
    <citation type="submission" date="2022-12" db="EMBL/GenBank/DDBJ databases">
        <title>Draft genome sequence of Paenibacillus sp. dW9.</title>
        <authorList>
            <person name="Choi E.-W."/>
            <person name="Kim D.-U."/>
        </authorList>
    </citation>
    <scope>NUCLEOTIDE SEQUENCE [LARGE SCALE GENOMIC DNA]</scope>
    <source>
        <strain evidence="2">dW9</strain>
    </source>
</reference>
<evidence type="ECO:0000313" key="2">
    <source>
        <dbReference type="Proteomes" id="UP001527882"/>
    </source>
</evidence>
<dbReference type="RefSeq" id="WP_269880858.1">
    <property type="nucleotide sequence ID" value="NZ_JAQAGZ010000004.1"/>
</dbReference>
<keyword evidence="2" id="KW-1185">Reference proteome</keyword>
<dbReference type="Proteomes" id="UP001527882">
    <property type="component" value="Unassembled WGS sequence"/>
</dbReference>